<feature type="compositionally biased region" description="Gly residues" evidence="1">
    <location>
        <begin position="388"/>
        <end position="411"/>
    </location>
</feature>
<dbReference type="Proteomes" id="UP000037904">
    <property type="component" value="Unassembled WGS sequence"/>
</dbReference>
<comment type="caution">
    <text evidence="2">The sequence shown here is derived from an EMBL/GenBank/DDBJ whole genome shotgun (WGS) entry which is preliminary data.</text>
</comment>
<feature type="region of interest" description="Disordered" evidence="1">
    <location>
        <begin position="90"/>
        <end position="119"/>
    </location>
</feature>
<evidence type="ECO:0000313" key="2">
    <source>
        <dbReference type="EMBL" id="KPA35733.1"/>
    </source>
</evidence>
<proteinExistence type="predicted"/>
<evidence type="ECO:0000313" key="3">
    <source>
        <dbReference type="Proteomes" id="UP000037904"/>
    </source>
</evidence>
<dbReference type="AlphaFoldDB" id="A0A0M9ELX1"/>
<sequence length="411" mass="47100">MYLHMLSPGRFHHYIYDNRAKALDGIFGLCHRHFPMTQLLSGEWYPRKSRKHWLNTNIPHCAICPGPNLPYQLWSSPPWEPKRASQVVSSVLGRDASRPPSSDSKWTTQADEKAARTSRNQKPRLVIMHEWFRCRTAVPEQGFKIWGIEEYTAIRTQRVEERCRNQSQHEQFNAICGLRPWPVLQDLRTELEQQVSFWKVMVHAKNTLPGFGDNLTNHVKDYGHFISLVGHVVWRKGKHGLYKSKHDPNNRVVSRSDDQATKKHIVPRFSRLLPPTLQIDILWHTHRLYPGHYWAFCCEQASWLVEPERALVGDVLLEYTQKEWRDRYSEDMERGTSVAQWFTEYVPGAAKLASRDVKRTDLSCIVNGRNAVRQRRVLRRRGRNDDISGGGGAGFSGGDGGCGGGGGGGGE</sequence>
<protein>
    <submittedName>
        <fullName evidence="2">Uncharacterized protein</fullName>
    </submittedName>
</protein>
<evidence type="ECO:0000256" key="1">
    <source>
        <dbReference type="SAM" id="MobiDB-lite"/>
    </source>
</evidence>
<name>A0A0M9ELX1_FUSLA</name>
<reference evidence="2 3" key="1">
    <citation type="submission" date="2015-04" db="EMBL/GenBank/DDBJ databases">
        <title>The draft genome sequence of Fusarium langsethiae, a T-2/HT-2 mycotoxin producer.</title>
        <authorList>
            <person name="Lysoe E."/>
            <person name="Divon H.H."/>
            <person name="Terzi V."/>
            <person name="Orru L."/>
            <person name="Lamontanara A."/>
            <person name="Kolseth A.-K."/>
            <person name="Frandsen R.J."/>
            <person name="Nielsen K."/>
            <person name="Thrane U."/>
        </authorList>
    </citation>
    <scope>NUCLEOTIDE SEQUENCE [LARGE SCALE GENOMIC DNA]</scope>
    <source>
        <strain evidence="2 3">Fl201059</strain>
    </source>
</reference>
<feature type="compositionally biased region" description="Polar residues" evidence="1">
    <location>
        <begin position="99"/>
        <end position="109"/>
    </location>
</feature>
<organism evidence="2 3">
    <name type="scientific">Fusarium langsethiae</name>
    <dbReference type="NCBI Taxonomy" id="179993"/>
    <lineage>
        <taxon>Eukaryota</taxon>
        <taxon>Fungi</taxon>
        <taxon>Dikarya</taxon>
        <taxon>Ascomycota</taxon>
        <taxon>Pezizomycotina</taxon>
        <taxon>Sordariomycetes</taxon>
        <taxon>Hypocreomycetidae</taxon>
        <taxon>Hypocreales</taxon>
        <taxon>Nectriaceae</taxon>
        <taxon>Fusarium</taxon>
    </lineage>
</organism>
<accession>A0A0M9ELX1</accession>
<feature type="region of interest" description="Disordered" evidence="1">
    <location>
        <begin position="382"/>
        <end position="411"/>
    </location>
</feature>
<keyword evidence="3" id="KW-1185">Reference proteome</keyword>
<dbReference type="EMBL" id="JXCE01000925">
    <property type="protein sequence ID" value="KPA35733.1"/>
    <property type="molecule type" value="Genomic_DNA"/>
</dbReference>
<gene>
    <name evidence="2" type="ORF">FLAG1_11549</name>
</gene>